<feature type="region of interest" description="Disordered" evidence="1">
    <location>
        <begin position="433"/>
        <end position="457"/>
    </location>
</feature>
<name>A0ABZ0ZXI1_9ACTN</name>
<dbReference type="Pfam" id="PF01381">
    <property type="entry name" value="HTH_3"/>
    <property type="match status" value="1"/>
</dbReference>
<feature type="domain" description="HTH cro/C1-type" evidence="2">
    <location>
        <begin position="21"/>
        <end position="74"/>
    </location>
</feature>
<dbReference type="SUPFAM" id="SSF48452">
    <property type="entry name" value="TPR-like"/>
    <property type="match status" value="2"/>
</dbReference>
<evidence type="ECO:0000313" key="3">
    <source>
        <dbReference type="EMBL" id="WQQ28401.1"/>
    </source>
</evidence>
<dbReference type="Proteomes" id="UP001327225">
    <property type="component" value="Chromosome"/>
</dbReference>
<dbReference type="CDD" id="cd00093">
    <property type="entry name" value="HTH_XRE"/>
    <property type="match status" value="1"/>
</dbReference>
<reference evidence="4" key="1">
    <citation type="submission" date="2023-12" db="EMBL/GenBank/DDBJ databases">
        <title>Novel species in genus Nocardioides.</title>
        <authorList>
            <person name="Zhou H."/>
        </authorList>
    </citation>
    <scope>NUCLEOTIDE SEQUENCE [LARGE SCALE GENOMIC DNA]</scope>
    <source>
        <strain evidence="4">HM61</strain>
    </source>
</reference>
<evidence type="ECO:0000313" key="4">
    <source>
        <dbReference type="Proteomes" id="UP001327225"/>
    </source>
</evidence>
<dbReference type="Gene3D" id="1.10.260.40">
    <property type="entry name" value="lambda repressor-like DNA-binding domains"/>
    <property type="match status" value="1"/>
</dbReference>
<dbReference type="Gene3D" id="1.25.40.10">
    <property type="entry name" value="Tetratricopeptide repeat domain"/>
    <property type="match status" value="2"/>
</dbReference>
<proteinExistence type="predicted"/>
<dbReference type="EMBL" id="CP141059">
    <property type="protein sequence ID" value="WQQ28401.1"/>
    <property type="molecule type" value="Genomic_DNA"/>
</dbReference>
<dbReference type="InterPro" id="IPR019734">
    <property type="entry name" value="TPR_rpt"/>
</dbReference>
<accession>A0ABZ0ZXI1</accession>
<gene>
    <name evidence="3" type="ORF">SHK19_09250</name>
</gene>
<feature type="compositionally biased region" description="Polar residues" evidence="1">
    <location>
        <begin position="448"/>
        <end position="457"/>
    </location>
</feature>
<dbReference type="SUPFAM" id="SSF47413">
    <property type="entry name" value="lambda repressor-like DNA-binding domains"/>
    <property type="match status" value="1"/>
</dbReference>
<keyword evidence="4" id="KW-1185">Reference proteome</keyword>
<protein>
    <submittedName>
        <fullName evidence="3">Helix-turn-helix domain-containing protein</fullName>
    </submittedName>
</protein>
<dbReference type="Pfam" id="PF13181">
    <property type="entry name" value="TPR_8"/>
    <property type="match status" value="1"/>
</dbReference>
<dbReference type="SMART" id="SM00530">
    <property type="entry name" value="HTH_XRE"/>
    <property type="match status" value="1"/>
</dbReference>
<evidence type="ECO:0000259" key="2">
    <source>
        <dbReference type="PROSITE" id="PS50943"/>
    </source>
</evidence>
<evidence type="ECO:0000256" key="1">
    <source>
        <dbReference type="SAM" id="MobiDB-lite"/>
    </source>
</evidence>
<organism evidence="3 4">
    <name type="scientific">Nocardioides bizhenqiangii</name>
    <dbReference type="NCBI Taxonomy" id="3095076"/>
    <lineage>
        <taxon>Bacteria</taxon>
        <taxon>Bacillati</taxon>
        <taxon>Actinomycetota</taxon>
        <taxon>Actinomycetes</taxon>
        <taxon>Propionibacteriales</taxon>
        <taxon>Nocardioidaceae</taxon>
        <taxon>Nocardioides</taxon>
    </lineage>
</organism>
<sequence length="457" mass="48926">MHPSNAELLHSVDLKTLGSRVRAARVARGWTQADLAGEEISVGYVSRIESGTRRPNLAVLTSLASRLETPIEQLLQGVTASQYDEIRLGLDYAELALETGEALDAERQAQKYLGIAVQASLPELRSRGRYLYARALEANGELDAAILQLEELVQDASGLYLIQGGIALSRCYRETGDLALAIEAGERIEAAIAETGLDATDEAVQLSLTVAAAYIERGDLHRANRICMTAIERAERLATPGARAGAYWNSSYILSERGDVQGALPMASRALSILAEGRDGRNLARLRIRVGELQLQSDPPEIDLALAQLSQAREELVSSSASDVDRAYNEVTMAHAHLMSGDPHRALEAADLAETMAGPSGHLVRAGAIVVRGQAHAAMGLQEEARRSYVDAVHVLSGAGADRDAAQLWFELADLLEEVGDLDGAREAYRSAAATSGLSPRHRASRHAATSNAAVKT</sequence>
<dbReference type="InterPro" id="IPR001387">
    <property type="entry name" value="Cro/C1-type_HTH"/>
</dbReference>
<dbReference type="RefSeq" id="WP_322457301.1">
    <property type="nucleotide sequence ID" value="NZ_CP141059.1"/>
</dbReference>
<dbReference type="PROSITE" id="PS50943">
    <property type="entry name" value="HTH_CROC1"/>
    <property type="match status" value="1"/>
</dbReference>
<dbReference type="InterPro" id="IPR011990">
    <property type="entry name" value="TPR-like_helical_dom_sf"/>
</dbReference>
<dbReference type="InterPro" id="IPR010982">
    <property type="entry name" value="Lambda_DNA-bd_dom_sf"/>
</dbReference>